<evidence type="ECO:0000313" key="3">
    <source>
        <dbReference type="Proteomes" id="UP000076842"/>
    </source>
</evidence>
<keyword evidence="3" id="KW-1185">Reference proteome</keyword>
<protein>
    <submittedName>
        <fullName evidence="2">Uncharacterized protein</fullName>
    </submittedName>
</protein>
<keyword evidence="1" id="KW-0812">Transmembrane</keyword>
<evidence type="ECO:0000313" key="2">
    <source>
        <dbReference type="EMBL" id="KZT55663.1"/>
    </source>
</evidence>
<dbReference type="AlphaFoldDB" id="A0A165EWF2"/>
<evidence type="ECO:0000256" key="1">
    <source>
        <dbReference type="SAM" id="Phobius"/>
    </source>
</evidence>
<dbReference type="STRING" id="1353952.A0A165EWF2"/>
<dbReference type="InParanoid" id="A0A165EWF2"/>
<sequence>MTPHLGTATVGFANLKRPFAYNAKVTADLMRTSTPNATIMDAMLALLPQIIHLSQNTEGNVVADYIMDDMALDVTRYENIWESFLQGWVEYIASSVRAAYDPTIERKNDHSNWGNAGELTGLLYGWNVTGLHILFLVPILLVTSITVGLLLWALIGLRTNTLDKHDPTDAVTLLLAGATCDEELRAELEEARARGDPVLEDRKVRDIRVIFQDGQLVRVRK</sequence>
<organism evidence="2 3">
    <name type="scientific">Calocera cornea HHB12733</name>
    <dbReference type="NCBI Taxonomy" id="1353952"/>
    <lineage>
        <taxon>Eukaryota</taxon>
        <taxon>Fungi</taxon>
        <taxon>Dikarya</taxon>
        <taxon>Basidiomycota</taxon>
        <taxon>Agaricomycotina</taxon>
        <taxon>Dacrymycetes</taxon>
        <taxon>Dacrymycetales</taxon>
        <taxon>Dacrymycetaceae</taxon>
        <taxon>Calocera</taxon>
    </lineage>
</organism>
<gene>
    <name evidence="2" type="ORF">CALCODRAFT_484546</name>
</gene>
<name>A0A165EWF2_9BASI</name>
<accession>A0A165EWF2</accession>
<keyword evidence="1" id="KW-1133">Transmembrane helix</keyword>
<reference evidence="2 3" key="1">
    <citation type="journal article" date="2016" name="Mol. Biol. Evol.">
        <title>Comparative Genomics of Early-Diverging Mushroom-Forming Fungi Provides Insights into the Origins of Lignocellulose Decay Capabilities.</title>
        <authorList>
            <person name="Nagy L.G."/>
            <person name="Riley R."/>
            <person name="Tritt A."/>
            <person name="Adam C."/>
            <person name="Daum C."/>
            <person name="Floudas D."/>
            <person name="Sun H."/>
            <person name="Yadav J.S."/>
            <person name="Pangilinan J."/>
            <person name="Larsson K.H."/>
            <person name="Matsuura K."/>
            <person name="Barry K."/>
            <person name="Labutti K."/>
            <person name="Kuo R."/>
            <person name="Ohm R.A."/>
            <person name="Bhattacharya S.S."/>
            <person name="Shirouzu T."/>
            <person name="Yoshinaga Y."/>
            <person name="Martin F.M."/>
            <person name="Grigoriev I.V."/>
            <person name="Hibbett D.S."/>
        </authorList>
    </citation>
    <scope>NUCLEOTIDE SEQUENCE [LARGE SCALE GENOMIC DNA]</scope>
    <source>
        <strain evidence="2 3">HHB12733</strain>
    </source>
</reference>
<keyword evidence="1" id="KW-0472">Membrane</keyword>
<dbReference type="EMBL" id="KV423990">
    <property type="protein sequence ID" value="KZT55663.1"/>
    <property type="molecule type" value="Genomic_DNA"/>
</dbReference>
<feature type="transmembrane region" description="Helical" evidence="1">
    <location>
        <begin position="133"/>
        <end position="155"/>
    </location>
</feature>
<dbReference type="Proteomes" id="UP000076842">
    <property type="component" value="Unassembled WGS sequence"/>
</dbReference>
<proteinExistence type="predicted"/>